<evidence type="ECO:0000259" key="2">
    <source>
        <dbReference type="PROSITE" id="PS50887"/>
    </source>
</evidence>
<keyword evidence="1" id="KW-1133">Transmembrane helix</keyword>
<dbReference type="CDD" id="cd01949">
    <property type="entry name" value="GGDEF"/>
    <property type="match status" value="1"/>
</dbReference>
<dbReference type="Pfam" id="PF00990">
    <property type="entry name" value="GGDEF"/>
    <property type="match status" value="1"/>
</dbReference>
<dbReference type="PANTHER" id="PTHR45138">
    <property type="entry name" value="REGULATORY COMPONENTS OF SENSORY TRANSDUCTION SYSTEM"/>
    <property type="match status" value="1"/>
</dbReference>
<sequence length="556" mass="63607">MLKKATYLTISFIVFLCLMAGGHNLIRPSGLDKVVTLDDGWTVTYNDTVYENVKLSELRELIGNGTYKGDKLIFKRKLPNISDYIAPSILFQTKFSAWQIRVDGVLLTEHLMDKYSKGEFVGCENNFYTLSTYYSNSTFELEYYVAEDGAYNYFTPPVAGSYHDLLLYFIYNYLYVLMSSCFFIIFGVLFLAISIGFRRILPEVDIQIYSSLLYITLGIWFLAQFNLLDFLVDTNGHETEIEYISLYFVIPLMYFVMGSAHDFLKQKIYLIFAVVITIFATTPIVIHFLGGMHINKFLFLYQINAIILFIFMLIMVIRDVKQHSISTSQLIQLAGMSMISLAFIFNLLFLYLEVAGISEQIMLSKEAVPTGTFCMAFTSLVNYYLYISESYGRKKEYESLAHLAYADGLTNIPNRSKYEKYLADLNKTDEDYCIISIDLNNLKQVNDKISHLMGDKYLKQFSSALENCFKDKGFIARIGGDEFVAILKGDNINEADSLISSLNDALNNLNKKDSSFIRSAATGYAYKHEADEQSWNAVYLLADKRMYANKAKMKSS</sequence>
<dbReference type="EMBL" id="FQXK01000008">
    <property type="protein sequence ID" value="SHH89763.1"/>
    <property type="molecule type" value="Genomic_DNA"/>
</dbReference>
<feature type="transmembrane region" description="Helical" evidence="1">
    <location>
        <begin position="206"/>
        <end position="223"/>
    </location>
</feature>
<feature type="transmembrane region" description="Helical" evidence="1">
    <location>
        <begin position="268"/>
        <end position="286"/>
    </location>
</feature>
<dbReference type="GeneID" id="89509578"/>
<keyword evidence="1" id="KW-0812">Transmembrane</keyword>
<dbReference type="STRING" id="1121131.SAMN02745229_01119"/>
<dbReference type="GO" id="GO:0052621">
    <property type="term" value="F:diguanylate cyclase activity"/>
    <property type="evidence" value="ECO:0007669"/>
    <property type="project" value="TreeGrafter"/>
</dbReference>
<dbReference type="NCBIfam" id="TIGR00254">
    <property type="entry name" value="GGDEF"/>
    <property type="match status" value="1"/>
</dbReference>
<dbReference type="InterPro" id="IPR050469">
    <property type="entry name" value="Diguanylate_Cyclase"/>
</dbReference>
<dbReference type="InterPro" id="IPR000160">
    <property type="entry name" value="GGDEF_dom"/>
</dbReference>
<protein>
    <submittedName>
        <fullName evidence="3">Diguanylate cyclase (GGDEF) domain-containing protein</fullName>
    </submittedName>
</protein>
<name>A0A1M5WRW2_BUTFI</name>
<dbReference type="InterPro" id="IPR029787">
    <property type="entry name" value="Nucleotide_cyclase"/>
</dbReference>
<reference evidence="4" key="1">
    <citation type="submission" date="2016-11" db="EMBL/GenBank/DDBJ databases">
        <authorList>
            <person name="Varghese N."/>
            <person name="Submissions S."/>
        </authorList>
    </citation>
    <scope>NUCLEOTIDE SEQUENCE [LARGE SCALE GENOMIC DNA]</scope>
    <source>
        <strain evidence="4">DSM 3071</strain>
    </source>
</reference>
<feature type="transmembrane region" description="Helical" evidence="1">
    <location>
        <begin position="243"/>
        <end position="261"/>
    </location>
</feature>
<dbReference type="SMART" id="SM00267">
    <property type="entry name" value="GGDEF"/>
    <property type="match status" value="1"/>
</dbReference>
<dbReference type="RefSeq" id="WP_073386153.1">
    <property type="nucleotide sequence ID" value="NZ_FQXK01000008.1"/>
</dbReference>
<feature type="transmembrane region" description="Helical" evidence="1">
    <location>
        <begin position="298"/>
        <end position="318"/>
    </location>
</feature>
<feature type="transmembrane region" description="Helical" evidence="1">
    <location>
        <begin position="367"/>
        <end position="386"/>
    </location>
</feature>
<feature type="transmembrane region" description="Helical" evidence="1">
    <location>
        <begin position="7"/>
        <end position="26"/>
    </location>
</feature>
<feature type="transmembrane region" description="Helical" evidence="1">
    <location>
        <begin position="173"/>
        <end position="194"/>
    </location>
</feature>
<keyword evidence="4" id="KW-1185">Reference proteome</keyword>
<organism evidence="3 4">
    <name type="scientific">Butyrivibrio fibrisolvens DSM 3071</name>
    <dbReference type="NCBI Taxonomy" id="1121131"/>
    <lineage>
        <taxon>Bacteria</taxon>
        <taxon>Bacillati</taxon>
        <taxon>Bacillota</taxon>
        <taxon>Clostridia</taxon>
        <taxon>Lachnospirales</taxon>
        <taxon>Lachnospiraceae</taxon>
        <taxon>Butyrivibrio</taxon>
    </lineage>
</organism>
<dbReference type="OrthoDB" id="9762533at2"/>
<dbReference type="PANTHER" id="PTHR45138:SF9">
    <property type="entry name" value="DIGUANYLATE CYCLASE DGCM-RELATED"/>
    <property type="match status" value="1"/>
</dbReference>
<dbReference type="SUPFAM" id="SSF55073">
    <property type="entry name" value="Nucleotide cyclase"/>
    <property type="match status" value="1"/>
</dbReference>
<dbReference type="InterPro" id="IPR043128">
    <property type="entry name" value="Rev_trsase/Diguanyl_cyclase"/>
</dbReference>
<evidence type="ECO:0000256" key="1">
    <source>
        <dbReference type="SAM" id="Phobius"/>
    </source>
</evidence>
<keyword evidence="1" id="KW-0472">Membrane</keyword>
<accession>A0A1M5WRW2</accession>
<dbReference type="PROSITE" id="PS50887">
    <property type="entry name" value="GGDEF"/>
    <property type="match status" value="1"/>
</dbReference>
<gene>
    <name evidence="3" type="ORF">SAMN02745229_01119</name>
</gene>
<dbReference type="AlphaFoldDB" id="A0A1M5WRW2"/>
<proteinExistence type="predicted"/>
<dbReference type="Gene3D" id="3.30.70.270">
    <property type="match status" value="1"/>
</dbReference>
<feature type="domain" description="GGDEF" evidence="2">
    <location>
        <begin position="430"/>
        <end position="556"/>
    </location>
</feature>
<feature type="transmembrane region" description="Helical" evidence="1">
    <location>
        <begin position="330"/>
        <end position="352"/>
    </location>
</feature>
<evidence type="ECO:0000313" key="3">
    <source>
        <dbReference type="EMBL" id="SHH89763.1"/>
    </source>
</evidence>
<evidence type="ECO:0000313" key="4">
    <source>
        <dbReference type="Proteomes" id="UP000184278"/>
    </source>
</evidence>
<dbReference type="Proteomes" id="UP000184278">
    <property type="component" value="Unassembled WGS sequence"/>
</dbReference>